<dbReference type="EMBL" id="QHHQ01000006">
    <property type="protein sequence ID" value="RAH98996.1"/>
    <property type="molecule type" value="Genomic_DNA"/>
</dbReference>
<dbReference type="PANTHER" id="PTHR22916">
    <property type="entry name" value="GLYCOSYLTRANSFERASE"/>
    <property type="match status" value="1"/>
</dbReference>
<protein>
    <submittedName>
        <fullName evidence="2">Glycosyl transferase</fullName>
    </submittedName>
</protein>
<gene>
    <name evidence="2" type="ORF">DLJ53_25550</name>
</gene>
<dbReference type="GO" id="GO:0016758">
    <property type="term" value="F:hexosyltransferase activity"/>
    <property type="evidence" value="ECO:0007669"/>
    <property type="project" value="UniProtKB-ARBA"/>
</dbReference>
<sequence length="366" mass="40462">MVQPLVSIVLPVFNAHPYIDAALRSLRNQTHRELEIIAIDDGSTDGSPAILRRHAAEDPRIVLVSRENRGLVATLNEGLGRATGRYVARMDADDIAYPHRIERQLAAFAARPGLGICGSGFDTIRRDRLRQRHLDPMFRRCDLGILSLFFTVFIHPTVMFDRAVAGSALAYDPAYPHAEDFDLFRRLTGQVPALMIEESLIAYRLHEGSVSQRHKTEMRRTHVRIVTETLAADGFDADFAAFAAAASEVEPGSVAPIADFLEAIGRQAALRPPETSASYAAGLRTFFYFLFGTMCDHDNPRIVPAFLDRTAGWSLIRRRERAIYGGLSRYPALVSASRAASDMMDWCIDAARARPVRTPAGGVALT</sequence>
<proteinExistence type="predicted"/>
<keyword evidence="3" id="KW-1185">Reference proteome</keyword>
<dbReference type="OrthoDB" id="7527830at2"/>
<evidence type="ECO:0000313" key="2">
    <source>
        <dbReference type="EMBL" id="RAH98996.1"/>
    </source>
</evidence>
<reference evidence="2 3" key="1">
    <citation type="submission" date="2018-05" db="EMBL/GenBank/DDBJ databases">
        <title>Acuticoccus sediminis sp. nov., isolated from deep-sea sediment of Indian Ocean.</title>
        <authorList>
            <person name="Liu X."/>
            <person name="Lai Q."/>
            <person name="Du Y."/>
            <person name="Sun F."/>
            <person name="Zhang X."/>
            <person name="Wang S."/>
            <person name="Shao Z."/>
        </authorList>
    </citation>
    <scope>NUCLEOTIDE SEQUENCE [LARGE SCALE GENOMIC DNA]</scope>
    <source>
        <strain evidence="2 3">PTG4-2</strain>
    </source>
</reference>
<dbReference type="SUPFAM" id="SSF53448">
    <property type="entry name" value="Nucleotide-diphospho-sugar transferases"/>
    <property type="match status" value="1"/>
</dbReference>
<dbReference type="Gene3D" id="3.90.550.10">
    <property type="entry name" value="Spore Coat Polysaccharide Biosynthesis Protein SpsA, Chain A"/>
    <property type="match status" value="1"/>
</dbReference>
<dbReference type="AlphaFoldDB" id="A0A8B2NS04"/>
<accession>A0A8B2NS04</accession>
<dbReference type="InterPro" id="IPR029044">
    <property type="entry name" value="Nucleotide-diphossugar_trans"/>
</dbReference>
<dbReference type="RefSeq" id="WP_111350541.1">
    <property type="nucleotide sequence ID" value="NZ_QHHQ01000006.1"/>
</dbReference>
<dbReference type="InterPro" id="IPR001173">
    <property type="entry name" value="Glyco_trans_2-like"/>
</dbReference>
<organism evidence="2 3">
    <name type="scientific">Acuticoccus sediminis</name>
    <dbReference type="NCBI Taxonomy" id="2184697"/>
    <lineage>
        <taxon>Bacteria</taxon>
        <taxon>Pseudomonadati</taxon>
        <taxon>Pseudomonadota</taxon>
        <taxon>Alphaproteobacteria</taxon>
        <taxon>Hyphomicrobiales</taxon>
        <taxon>Amorphaceae</taxon>
        <taxon>Acuticoccus</taxon>
    </lineage>
</organism>
<dbReference type="PANTHER" id="PTHR22916:SF3">
    <property type="entry name" value="UDP-GLCNAC:BETAGAL BETA-1,3-N-ACETYLGLUCOSAMINYLTRANSFERASE-LIKE PROTEIN 1"/>
    <property type="match status" value="1"/>
</dbReference>
<dbReference type="Pfam" id="PF00535">
    <property type="entry name" value="Glycos_transf_2"/>
    <property type="match status" value="1"/>
</dbReference>
<dbReference type="CDD" id="cd00761">
    <property type="entry name" value="Glyco_tranf_GTA_type"/>
    <property type="match status" value="1"/>
</dbReference>
<comment type="caution">
    <text evidence="2">The sequence shown here is derived from an EMBL/GenBank/DDBJ whole genome shotgun (WGS) entry which is preliminary data.</text>
</comment>
<evidence type="ECO:0000313" key="3">
    <source>
        <dbReference type="Proteomes" id="UP000249590"/>
    </source>
</evidence>
<evidence type="ECO:0000259" key="1">
    <source>
        <dbReference type="Pfam" id="PF00535"/>
    </source>
</evidence>
<dbReference type="Proteomes" id="UP000249590">
    <property type="component" value="Unassembled WGS sequence"/>
</dbReference>
<name>A0A8B2NS04_9HYPH</name>
<feature type="domain" description="Glycosyltransferase 2-like" evidence="1">
    <location>
        <begin position="7"/>
        <end position="135"/>
    </location>
</feature>
<keyword evidence="2" id="KW-0808">Transferase</keyword>